<dbReference type="GO" id="GO:0042393">
    <property type="term" value="F:histone binding"/>
    <property type="evidence" value="ECO:0007669"/>
    <property type="project" value="TreeGrafter"/>
</dbReference>
<evidence type="ECO:0000256" key="7">
    <source>
        <dbReference type="SAM" id="MobiDB-lite"/>
    </source>
</evidence>
<dbReference type="eggNOG" id="KOG0414">
    <property type="taxonomic scope" value="Eukaryota"/>
</dbReference>
<evidence type="ECO:0000313" key="11">
    <source>
        <dbReference type="Proteomes" id="UP000007264"/>
    </source>
</evidence>
<feature type="region of interest" description="Disordered" evidence="7">
    <location>
        <begin position="1412"/>
        <end position="1438"/>
    </location>
</feature>
<dbReference type="GO" id="GO:0010032">
    <property type="term" value="P:meiotic chromosome condensation"/>
    <property type="evidence" value="ECO:0007669"/>
    <property type="project" value="TreeGrafter"/>
</dbReference>
<protein>
    <submittedName>
        <fullName evidence="10">ARM repeat-containing protein</fullName>
    </submittedName>
</protein>
<evidence type="ECO:0000256" key="6">
    <source>
        <dbReference type="ARBA" id="ARBA00023306"/>
    </source>
</evidence>
<feature type="compositionally biased region" description="Low complexity" evidence="7">
    <location>
        <begin position="1571"/>
        <end position="1587"/>
    </location>
</feature>
<dbReference type="PANTHER" id="PTHR14222:SF2">
    <property type="entry name" value="CONDENSIN COMPLEX SUBUNIT 1"/>
    <property type="match status" value="1"/>
</dbReference>
<evidence type="ECO:0000313" key="10">
    <source>
        <dbReference type="EMBL" id="EIE23751.1"/>
    </source>
</evidence>
<dbReference type="InterPro" id="IPR011989">
    <property type="entry name" value="ARM-like"/>
</dbReference>
<evidence type="ECO:0000259" key="8">
    <source>
        <dbReference type="Pfam" id="PF12717"/>
    </source>
</evidence>
<name>I0YZD2_COCSC</name>
<feature type="region of interest" description="Disordered" evidence="7">
    <location>
        <begin position="1599"/>
        <end position="1638"/>
    </location>
</feature>
<dbReference type="GO" id="GO:0000779">
    <property type="term" value="C:condensed chromosome, centromeric region"/>
    <property type="evidence" value="ECO:0007669"/>
    <property type="project" value="TreeGrafter"/>
</dbReference>
<dbReference type="Proteomes" id="UP000007264">
    <property type="component" value="Unassembled WGS sequence"/>
</dbReference>
<feature type="compositionally biased region" description="Low complexity" evidence="7">
    <location>
        <begin position="1511"/>
        <end position="1527"/>
    </location>
</feature>
<feature type="domain" description="Condensin complex subunit 1 N-terminal" evidence="9">
    <location>
        <begin position="50"/>
        <end position="221"/>
    </location>
</feature>
<feature type="compositionally biased region" description="Acidic residues" evidence="7">
    <location>
        <begin position="556"/>
        <end position="570"/>
    </location>
</feature>
<evidence type="ECO:0000256" key="5">
    <source>
        <dbReference type="ARBA" id="ARBA00023242"/>
    </source>
</evidence>
<dbReference type="OrthoDB" id="436262at2759"/>
<proteinExistence type="predicted"/>
<feature type="compositionally biased region" description="Polar residues" evidence="7">
    <location>
        <begin position="1627"/>
        <end position="1638"/>
    </location>
</feature>
<evidence type="ECO:0000256" key="2">
    <source>
        <dbReference type="ARBA" id="ARBA00022618"/>
    </source>
</evidence>
<organism evidence="10 11">
    <name type="scientific">Coccomyxa subellipsoidea (strain C-169)</name>
    <name type="common">Green microalga</name>
    <dbReference type="NCBI Taxonomy" id="574566"/>
    <lineage>
        <taxon>Eukaryota</taxon>
        <taxon>Viridiplantae</taxon>
        <taxon>Chlorophyta</taxon>
        <taxon>core chlorophytes</taxon>
        <taxon>Trebouxiophyceae</taxon>
        <taxon>Trebouxiophyceae incertae sedis</taxon>
        <taxon>Coccomyxaceae</taxon>
        <taxon>Coccomyxa</taxon>
        <taxon>Coccomyxa subellipsoidea</taxon>
    </lineage>
</organism>
<dbReference type="InterPro" id="IPR024324">
    <property type="entry name" value="Condensin_cplx_su1_N"/>
</dbReference>
<evidence type="ECO:0000259" key="9">
    <source>
        <dbReference type="Pfam" id="PF12922"/>
    </source>
</evidence>
<dbReference type="EMBL" id="AGSI01000007">
    <property type="protein sequence ID" value="EIE23751.1"/>
    <property type="molecule type" value="Genomic_DNA"/>
</dbReference>
<evidence type="ECO:0000256" key="1">
    <source>
        <dbReference type="ARBA" id="ARBA00004123"/>
    </source>
</evidence>
<evidence type="ECO:0000256" key="4">
    <source>
        <dbReference type="ARBA" id="ARBA00023067"/>
    </source>
</evidence>
<dbReference type="PANTHER" id="PTHR14222">
    <property type="entry name" value="CONDENSIN"/>
    <property type="match status" value="1"/>
</dbReference>
<dbReference type="SUPFAM" id="SSF48371">
    <property type="entry name" value="ARM repeat"/>
    <property type="match status" value="1"/>
</dbReference>
<dbReference type="GO" id="GO:0051301">
    <property type="term" value="P:cell division"/>
    <property type="evidence" value="ECO:0007669"/>
    <property type="project" value="UniProtKB-KW"/>
</dbReference>
<dbReference type="Gene3D" id="1.25.10.10">
    <property type="entry name" value="Leucine-rich Repeat Variant"/>
    <property type="match status" value="1"/>
</dbReference>
<comment type="caution">
    <text evidence="10">The sequence shown here is derived from an EMBL/GenBank/DDBJ whole genome shotgun (WGS) entry which is preliminary data.</text>
</comment>
<feature type="compositionally biased region" description="Low complexity" evidence="7">
    <location>
        <begin position="1548"/>
        <end position="1558"/>
    </location>
</feature>
<dbReference type="InterPro" id="IPR016024">
    <property type="entry name" value="ARM-type_fold"/>
</dbReference>
<accession>I0YZD2</accession>
<feature type="compositionally biased region" description="Low complexity" evidence="7">
    <location>
        <begin position="1415"/>
        <end position="1438"/>
    </location>
</feature>
<keyword evidence="4" id="KW-0226">DNA condensation</keyword>
<evidence type="ECO:0000256" key="3">
    <source>
        <dbReference type="ARBA" id="ARBA00022776"/>
    </source>
</evidence>
<sequence>MTAEFSIPAKPEDLADEDCVLDVKISRLTAVESLAADDVEEGFSHLSSIARKRLVDGLCSNLSVLGLSIGALVSVQEPDDAAEHEAAATSHRSALTAYVFLLSWLARLAEDEAKVAASTSDSAAGGKGRGRKKAAPATHAMLQWDWDGQRDKIARSLAVIADIDLWKLFRPRPPDERLLQTWTQSAQLLLESAAAMKSKTSRDGAFAVLSACALKYGQLEAVAGAAVGALARNEHMAAALAELAEYSQAKYDDARLGVEMLAEVAAVSPQEYERQQKDDLASSGGVRNTARFVEALADRCPQLVAANVSMLMGHLGGKAYSLRSSIVTALGHLVHRAFERVPGEEADAQGRQSCSCLLVKKSQNAQQKVFRDQPQQIGARARLRSKHAVLATLLERVRDGNAYTRARTLQTWAHLAELACIPLGHWVTVTNISIWAHLSCIPLGHWVTVTNLAVGKHLKYPFITKHAADLGHRVTVTNPAGGRLEDKSSIVRRAALQLLTALLLYNPFGAQLPETCFAASLAEYQAKLQELNPQPEKAPEDADFEDAGKQPAEEAAPMEEDAASGDDVAAEGEPPAEPAPEEAEADTEGDDPIPEEPAVPEMRLADAQNGDPVGGNVTQMRALVASLEAALAFVRALAGAVPVLTQLLASSTVSDVHDAIGLLISYSKFGIDGAPAALRKMLPLVFSLDQAIKDAVISAVEELYISNRPPQEAAQCLIDLTHGSNLGELSALEDLVAHLIRHQPQPLLKPITLRALWWLCQQAHRAASAPPNDEAAQDGAAEAGRDNVQEVRGALLLISMAAAVQPDIVADNLDTLLQVGFSQRRPDPLSARSACIALRHLATSSQRPDEERLRPAYAALAAAIVGPGSGDPADDGWYTVAEAAVTAIYALHPQPAALCEAALRRLAADALSPATAVGATAASEEAGGCVSALALSHFFFVLGQVALQHLVYVEQTAKQIRREVAAKEKAIAEARSERLAAGEAPSQESSAEDDIAEQLGVGGAAEDAELDRLKDCAEADILARANLVGRFAPLVAEFCVRRNLRSAHPVLRASALLALTKLMCLDASFCDKNLQLLFTLLQNREIEAGERSNLIIALGDLTFRFPNLLEPWTAHIYQPLSDPDTGMRRNCLMVLSHLILNDMMKVKGHIARLALCLQDDDPRVAGLAQVFFHELSQKASKSSNPIYNLLPDILSSLSAEPGLPPAHFQAIMKTLLGYIGKEKHADSLVEKLMLRFEAATEAAQWRNLAFCLTQLNFTEKGLRKMMEMGKSIRQSLACEEVLDTFKAIFAKARKLPKQTPELKTDLEAFEAKLDADAAEVAAEEAAAAAARSQAAGPRAAEPAKAASPAEEAGAAPADEGPGQDDEELAAEEAAAPLLGDAADAPITQPPDDEAVAELGDVLATLALDKQPVSEPPAEAGGAPIPPADQAADANVDVDAAAAVSDELARLALAQPPVQAAEPTAPAPQPAQTAAADPLSRERTTGGLGDLLAPQEPAAVHAGRQRPVRQSRPSAAQDATAAPAAGPAGRRRSGRLSAAADQENRHSADAVAAAGAATVKAERRSFGAAVQEASPKPEVAEAPAKGAAAKRVAAMRQFWEATAQKEGRPRAGAQGLPHKTRGQAPLATASSVQDWSDDD</sequence>
<keyword evidence="11" id="KW-1185">Reference proteome</keyword>
<keyword evidence="6" id="KW-0131">Cell cycle</keyword>
<feature type="compositionally biased region" description="Low complexity" evidence="7">
    <location>
        <begin position="1453"/>
        <end position="1477"/>
    </location>
</feature>
<dbReference type="GO" id="GO:0005634">
    <property type="term" value="C:nucleus"/>
    <property type="evidence" value="ECO:0007669"/>
    <property type="project" value="UniProtKB-SubCell"/>
</dbReference>
<dbReference type="InterPro" id="IPR032682">
    <property type="entry name" value="Cnd1_C"/>
</dbReference>
<dbReference type="GO" id="GO:0007076">
    <property type="term" value="P:mitotic chromosome condensation"/>
    <property type="evidence" value="ECO:0007669"/>
    <property type="project" value="InterPro"/>
</dbReference>
<keyword evidence="2" id="KW-0132">Cell division</keyword>
<keyword evidence="3" id="KW-0498">Mitosis</keyword>
<feature type="region of interest" description="Disordered" evidence="7">
    <location>
        <begin position="1332"/>
        <end position="1368"/>
    </location>
</feature>
<dbReference type="Pfam" id="PF12717">
    <property type="entry name" value="Cnd1"/>
    <property type="match status" value="1"/>
</dbReference>
<feature type="compositionally biased region" description="Low complexity" evidence="7">
    <location>
        <begin position="1332"/>
        <end position="1360"/>
    </location>
</feature>
<dbReference type="STRING" id="574566.I0YZD2"/>
<feature type="region of interest" description="Disordered" evidence="7">
    <location>
        <begin position="1453"/>
        <end position="1587"/>
    </location>
</feature>
<dbReference type="InterPro" id="IPR026971">
    <property type="entry name" value="CND1/NCAPD3"/>
</dbReference>
<comment type="subcellular location">
    <subcellularLocation>
        <location evidence="1">Nucleus</location>
    </subcellularLocation>
</comment>
<feature type="compositionally biased region" description="Acidic residues" evidence="7">
    <location>
        <begin position="579"/>
        <end position="594"/>
    </location>
</feature>
<gene>
    <name evidence="10" type="ORF">COCSUDRAFT_63275</name>
</gene>
<dbReference type="RefSeq" id="XP_005648295.1">
    <property type="nucleotide sequence ID" value="XM_005648238.1"/>
</dbReference>
<dbReference type="GO" id="GO:0000796">
    <property type="term" value="C:condensin complex"/>
    <property type="evidence" value="ECO:0007669"/>
    <property type="project" value="TreeGrafter"/>
</dbReference>
<feature type="region of interest" description="Disordered" evidence="7">
    <location>
        <begin position="532"/>
        <end position="597"/>
    </location>
</feature>
<dbReference type="GeneID" id="17041743"/>
<dbReference type="KEGG" id="csl:COCSUDRAFT_63275"/>
<reference evidence="10 11" key="1">
    <citation type="journal article" date="2012" name="Genome Biol.">
        <title>The genome of the polar eukaryotic microalga coccomyxa subellipsoidea reveals traits of cold adaptation.</title>
        <authorList>
            <person name="Blanc G."/>
            <person name="Agarkova I."/>
            <person name="Grimwood J."/>
            <person name="Kuo A."/>
            <person name="Brueggeman A."/>
            <person name="Dunigan D."/>
            <person name="Gurnon J."/>
            <person name="Ladunga I."/>
            <person name="Lindquist E."/>
            <person name="Lucas S."/>
            <person name="Pangilinan J."/>
            <person name="Proschold T."/>
            <person name="Salamov A."/>
            <person name="Schmutz J."/>
            <person name="Weeks D."/>
            <person name="Yamada T."/>
            <person name="Claverie J.M."/>
            <person name="Grigoriev I."/>
            <person name="Van Etten J."/>
            <person name="Lomsadze A."/>
            <person name="Borodovsky M."/>
        </authorList>
    </citation>
    <scope>NUCLEOTIDE SEQUENCE [LARGE SCALE GENOMIC DNA]</scope>
    <source>
        <strain evidence="10 11">C-169</strain>
    </source>
</reference>
<dbReference type="Pfam" id="PF12922">
    <property type="entry name" value="Cnd1_N"/>
    <property type="match status" value="1"/>
</dbReference>
<keyword evidence="5" id="KW-0539">Nucleus</keyword>
<feature type="domain" description="Condensin complex subunit 1 C-terminal" evidence="8">
    <location>
        <begin position="1091"/>
        <end position="1252"/>
    </location>
</feature>